<evidence type="ECO:0000313" key="2">
    <source>
        <dbReference type="Proteomes" id="UP000002358"/>
    </source>
</evidence>
<dbReference type="RefSeq" id="XP_031788954.1">
    <property type="nucleotide sequence ID" value="XM_031933094.1"/>
</dbReference>
<dbReference type="EnsemblMetazoa" id="XM_031933094">
    <property type="protein sequence ID" value="XP_031788954"/>
    <property type="gene ID" value="LOC116417919"/>
</dbReference>
<dbReference type="EnsemblMetazoa" id="XM_031933095">
    <property type="protein sequence ID" value="XP_031788955"/>
    <property type="gene ID" value="LOC116417920"/>
</dbReference>
<evidence type="ECO:0008006" key="3">
    <source>
        <dbReference type="Google" id="ProtNLM"/>
    </source>
</evidence>
<dbReference type="Gene3D" id="3.30.420.10">
    <property type="entry name" value="Ribonuclease H-like superfamily/Ribonuclease H"/>
    <property type="match status" value="1"/>
</dbReference>
<dbReference type="InParanoid" id="A0A7M7QKT1"/>
<reference evidence="1" key="1">
    <citation type="submission" date="2021-01" db="UniProtKB">
        <authorList>
            <consortium name="EnsemblMetazoa"/>
        </authorList>
    </citation>
    <scope>IDENTIFICATION</scope>
</reference>
<dbReference type="OrthoDB" id="7692914at2759"/>
<evidence type="ECO:0000313" key="1">
    <source>
        <dbReference type="EnsemblMetazoa" id="XP_031788954"/>
    </source>
</evidence>
<dbReference type="SMR" id="A0A7M7QKT1"/>
<dbReference type="GeneID" id="116417920"/>
<dbReference type="AlphaFoldDB" id="A0A7M7QKT1"/>
<dbReference type="KEGG" id="nvi:116417919"/>
<dbReference type="PANTHER" id="PTHR47326:SF1">
    <property type="entry name" value="HTH PSQ-TYPE DOMAIN-CONTAINING PROTEIN"/>
    <property type="match status" value="1"/>
</dbReference>
<dbReference type="GO" id="GO:0003676">
    <property type="term" value="F:nucleic acid binding"/>
    <property type="evidence" value="ECO:0007669"/>
    <property type="project" value="InterPro"/>
</dbReference>
<dbReference type="KEGG" id="nvi:116417920"/>
<sequence>MTIERNDPRVLVVLAMIYLDPHISIRQIEVRSGIPRETVRRITRLHRYHPYHITLTQELTERDFERRLRFCQWAQERLQNDPHFFRYVMFSDEATFHNTGQLNRHNSHYWSIENPHWTRAVDHQHQWSLVVWCGIVNGYLIGPYFFDGNVNRDRYLHFLTNELPNLLEDVNIQTRMRMWLQHDGAPAHRSLDVQDFLNQTYRNRWIGIGRGEDHVEWPPRSPDLTSPDFYLWGFLKNSVYADAPTTRENMMQRIINTCRGIPRHVLLSTVGSFERRIQLCIRHHGGIFEYLIR</sequence>
<protein>
    <recommendedName>
        <fullName evidence="3">Transposase</fullName>
    </recommendedName>
</protein>
<accession>A0A7M7QKT1</accession>
<proteinExistence type="predicted"/>
<dbReference type="PANTHER" id="PTHR47326">
    <property type="entry name" value="TRANSPOSABLE ELEMENT TC3 TRANSPOSASE-LIKE PROTEIN"/>
    <property type="match status" value="1"/>
</dbReference>
<dbReference type="GeneID" id="116417919"/>
<dbReference type="RefSeq" id="XP_031788955.1">
    <property type="nucleotide sequence ID" value="XM_031933095.1"/>
</dbReference>
<dbReference type="InterPro" id="IPR036397">
    <property type="entry name" value="RNaseH_sf"/>
</dbReference>
<keyword evidence="2" id="KW-1185">Reference proteome</keyword>
<dbReference type="Proteomes" id="UP000002358">
    <property type="component" value="Unassembled WGS sequence"/>
</dbReference>
<name>A0A7M7QKT1_NASVI</name>
<organism evidence="1 2">
    <name type="scientific">Nasonia vitripennis</name>
    <name type="common">Parasitic wasp</name>
    <dbReference type="NCBI Taxonomy" id="7425"/>
    <lineage>
        <taxon>Eukaryota</taxon>
        <taxon>Metazoa</taxon>
        <taxon>Ecdysozoa</taxon>
        <taxon>Arthropoda</taxon>
        <taxon>Hexapoda</taxon>
        <taxon>Insecta</taxon>
        <taxon>Pterygota</taxon>
        <taxon>Neoptera</taxon>
        <taxon>Endopterygota</taxon>
        <taxon>Hymenoptera</taxon>
        <taxon>Apocrita</taxon>
        <taxon>Proctotrupomorpha</taxon>
        <taxon>Chalcidoidea</taxon>
        <taxon>Pteromalidae</taxon>
        <taxon>Pteromalinae</taxon>
        <taxon>Nasonia</taxon>
    </lineage>
</organism>